<proteinExistence type="predicted"/>
<dbReference type="EMBL" id="JAATVY010000006">
    <property type="protein sequence ID" value="NJC70324.1"/>
    <property type="molecule type" value="Genomic_DNA"/>
</dbReference>
<dbReference type="Proteomes" id="UP000722989">
    <property type="component" value="Unassembled WGS sequence"/>
</dbReference>
<evidence type="ECO:0008006" key="5">
    <source>
        <dbReference type="Google" id="ProtNLM"/>
    </source>
</evidence>
<feature type="transmembrane region" description="Helical" evidence="2">
    <location>
        <begin position="82"/>
        <end position="103"/>
    </location>
</feature>
<accession>A0ABX0XYT0</accession>
<sequence length="239" mass="24842">MTVQPKRPTVDFGTRRGSRTVLTDHAGLAGRTPVASFPRYADAERTLELLAHASFPVHRTALVGGDLKLVGVTDTRVTAVRAAALGGCGGLWVGAMMAVFSVVNGPGTGGLLIRLAYGLPLGALSGVAVGLSAYAILGDTRGGPPHPRLVATRHELHVDAEVAASAWRLLRKLRPSGMTPADRAPAEVVAQPTELVLIETFEVEDARAQPAGRAEPGPAARRGVRPVELPAGATLRPAQ</sequence>
<evidence type="ECO:0000256" key="1">
    <source>
        <dbReference type="SAM" id="MobiDB-lite"/>
    </source>
</evidence>
<keyword evidence="2" id="KW-1133">Transmembrane helix</keyword>
<keyword evidence="2" id="KW-0812">Transmembrane</keyword>
<evidence type="ECO:0000313" key="3">
    <source>
        <dbReference type="EMBL" id="NJC70324.1"/>
    </source>
</evidence>
<feature type="transmembrane region" description="Helical" evidence="2">
    <location>
        <begin position="115"/>
        <end position="137"/>
    </location>
</feature>
<comment type="caution">
    <text evidence="3">The sequence shown here is derived from an EMBL/GenBank/DDBJ whole genome shotgun (WGS) entry which is preliminary data.</text>
</comment>
<organism evidence="3 4">
    <name type="scientific">Planosporangium thailandense</name>
    <dbReference type="NCBI Taxonomy" id="765197"/>
    <lineage>
        <taxon>Bacteria</taxon>
        <taxon>Bacillati</taxon>
        <taxon>Actinomycetota</taxon>
        <taxon>Actinomycetes</taxon>
        <taxon>Micromonosporales</taxon>
        <taxon>Micromonosporaceae</taxon>
        <taxon>Planosporangium</taxon>
    </lineage>
</organism>
<keyword evidence="2" id="KW-0472">Membrane</keyword>
<gene>
    <name evidence="3" type="ORF">HC031_11465</name>
</gene>
<reference evidence="3 4" key="1">
    <citation type="submission" date="2020-03" db="EMBL/GenBank/DDBJ databases">
        <title>WGS of the type strain of Planosporangium spp.</title>
        <authorList>
            <person name="Thawai C."/>
        </authorList>
    </citation>
    <scope>NUCLEOTIDE SEQUENCE [LARGE SCALE GENOMIC DNA]</scope>
    <source>
        <strain evidence="3 4">TBRC 5610</strain>
    </source>
</reference>
<protein>
    <recommendedName>
        <fullName evidence="5">DUF1269 domain-containing protein</fullName>
    </recommendedName>
</protein>
<feature type="compositionally biased region" description="Low complexity" evidence="1">
    <location>
        <begin position="208"/>
        <end position="221"/>
    </location>
</feature>
<name>A0ABX0XYT0_9ACTN</name>
<feature type="region of interest" description="Disordered" evidence="1">
    <location>
        <begin position="207"/>
        <end position="239"/>
    </location>
</feature>
<evidence type="ECO:0000256" key="2">
    <source>
        <dbReference type="SAM" id="Phobius"/>
    </source>
</evidence>
<keyword evidence="4" id="KW-1185">Reference proteome</keyword>
<evidence type="ECO:0000313" key="4">
    <source>
        <dbReference type="Proteomes" id="UP000722989"/>
    </source>
</evidence>
<dbReference type="RefSeq" id="WP_167925235.1">
    <property type="nucleotide sequence ID" value="NZ_JAATVY010000006.1"/>
</dbReference>